<evidence type="ECO:0000313" key="1">
    <source>
        <dbReference type="EMBL" id="TFY62505.1"/>
    </source>
</evidence>
<comment type="caution">
    <text evidence="1">The sequence shown here is derived from an EMBL/GenBank/DDBJ whole genome shotgun (WGS) entry which is preliminary data.</text>
</comment>
<accession>A0A4Y9YJE9</accession>
<dbReference type="AlphaFoldDB" id="A0A4Y9YJE9"/>
<protein>
    <recommendedName>
        <fullName evidence="3">F-box domain-containing protein</fullName>
    </recommendedName>
</protein>
<gene>
    <name evidence="1" type="ORF">EVJ58_g3818</name>
</gene>
<name>A0A4Y9YJE9_9APHY</name>
<proteinExistence type="predicted"/>
<organism evidence="1 2">
    <name type="scientific">Rhodofomes roseus</name>
    <dbReference type="NCBI Taxonomy" id="34475"/>
    <lineage>
        <taxon>Eukaryota</taxon>
        <taxon>Fungi</taxon>
        <taxon>Dikarya</taxon>
        <taxon>Basidiomycota</taxon>
        <taxon>Agaricomycotina</taxon>
        <taxon>Agaricomycetes</taxon>
        <taxon>Polyporales</taxon>
        <taxon>Rhodofomes</taxon>
    </lineage>
</organism>
<sequence length="443" mass="49903">MSAASCPGVTSTPAAQTSSEVPAPKLLPELFDQVIDHLHDDIPALTRCALVSREWTSTARYHRFNTLKVNLRYDDYTKLGEVLSASPEIRRLVRELWITTPWDDMETLTSPYLGPLTWLPVMEATEELVLKDHTLEDDEQLDYDFRPYLPALKRVHFYAGRLGVGVIDLMSGSFPDMDTLRLTQIGRLIRMPRSRRRSGPQVVVPPPRLHTLDFQNFCPTVLTFTSQWMARHPNANLLSTLHVQCPFVCTREAQPMFDLFGPLRLHSLHIGILTWMDGHKELHSGKSAIVTRRREAHEDITSSPDDRFVEALHTAPRVQHNDSDVRRGYAGVAARAIPRSEDPTESVITGPGKAHHRDARELWETLPGRYHTGTGLERHTRHAVGETLPDLADDSHQGGGRPACVDCFREREVSGAVWTGIDTLPVDPINVGLEFGPVMNMYQ</sequence>
<evidence type="ECO:0008006" key="3">
    <source>
        <dbReference type="Google" id="ProtNLM"/>
    </source>
</evidence>
<reference evidence="1 2" key="1">
    <citation type="submission" date="2019-01" db="EMBL/GenBank/DDBJ databases">
        <title>Genome sequencing of the rare red list fungi Fomitopsis rosea.</title>
        <authorList>
            <person name="Buettner E."/>
            <person name="Kellner H."/>
        </authorList>
    </citation>
    <scope>NUCLEOTIDE SEQUENCE [LARGE SCALE GENOMIC DNA]</scope>
    <source>
        <strain evidence="1 2">DSM 105464</strain>
    </source>
</reference>
<dbReference type="EMBL" id="SEKV01000163">
    <property type="protein sequence ID" value="TFY62505.1"/>
    <property type="molecule type" value="Genomic_DNA"/>
</dbReference>
<dbReference type="Proteomes" id="UP000298390">
    <property type="component" value="Unassembled WGS sequence"/>
</dbReference>
<evidence type="ECO:0000313" key="2">
    <source>
        <dbReference type="Proteomes" id="UP000298390"/>
    </source>
</evidence>